<comment type="function">
    <text evidence="7">The UvrABC repair system catalyzes the recognition and processing of DNA lesions. UvrC both incises the 5' and 3' sides of the lesion. The N-terminal half is responsible for the 3' incision and the C-terminal half is responsible for the 5' incision.</text>
</comment>
<protein>
    <recommendedName>
        <fullName evidence="7">UvrABC system protein C</fullName>
        <shortName evidence="7">Protein UvrC</shortName>
    </recommendedName>
    <alternativeName>
        <fullName evidence="7">Excinuclease ABC subunit C</fullName>
    </alternativeName>
</protein>
<comment type="subcellular location">
    <subcellularLocation>
        <location evidence="7">Cytoplasm</location>
    </subcellularLocation>
</comment>
<dbReference type="Gene3D" id="1.10.150.20">
    <property type="entry name" value="5' to 3' exonuclease, C-terminal subdomain"/>
    <property type="match status" value="1"/>
</dbReference>
<dbReference type="CDD" id="cd10434">
    <property type="entry name" value="GIY-YIG_UvrC_Cho"/>
    <property type="match status" value="1"/>
</dbReference>
<dbReference type="FunFam" id="3.40.1440.10:FF:000001">
    <property type="entry name" value="UvrABC system protein C"/>
    <property type="match status" value="1"/>
</dbReference>
<dbReference type="GO" id="GO:0009380">
    <property type="term" value="C:excinuclease repair complex"/>
    <property type="evidence" value="ECO:0007669"/>
    <property type="project" value="InterPro"/>
</dbReference>
<keyword evidence="3 7" id="KW-0228">DNA excision</keyword>
<dbReference type="Pfam" id="PF01541">
    <property type="entry name" value="GIY-YIG"/>
    <property type="match status" value="1"/>
</dbReference>
<accession>A0A921DQY3</accession>
<dbReference type="Pfam" id="PF14520">
    <property type="entry name" value="HHH_5"/>
    <property type="match status" value="1"/>
</dbReference>
<dbReference type="SMART" id="SM00465">
    <property type="entry name" value="GIYc"/>
    <property type="match status" value="1"/>
</dbReference>
<feature type="domain" description="UvrC family homology region profile" evidence="10">
    <location>
        <begin position="252"/>
        <end position="567"/>
    </location>
</feature>
<dbReference type="Proteomes" id="UP000698963">
    <property type="component" value="Unassembled WGS sequence"/>
</dbReference>
<dbReference type="Gene3D" id="4.10.860.10">
    <property type="entry name" value="UVR domain"/>
    <property type="match status" value="1"/>
</dbReference>
<dbReference type="GO" id="GO:0009432">
    <property type="term" value="P:SOS response"/>
    <property type="evidence" value="ECO:0007669"/>
    <property type="project" value="UniProtKB-UniRule"/>
</dbReference>
<dbReference type="PROSITE" id="PS50165">
    <property type="entry name" value="UVRC"/>
    <property type="match status" value="1"/>
</dbReference>
<evidence type="ECO:0000259" key="10">
    <source>
        <dbReference type="PROSITE" id="PS50165"/>
    </source>
</evidence>
<dbReference type="SMART" id="SM00278">
    <property type="entry name" value="HhH1"/>
    <property type="match status" value="2"/>
</dbReference>
<organism evidence="11 12">
    <name type="scientific">Mailhella massiliensis</name>
    <dbReference type="NCBI Taxonomy" id="1903261"/>
    <lineage>
        <taxon>Bacteria</taxon>
        <taxon>Pseudomonadati</taxon>
        <taxon>Thermodesulfobacteriota</taxon>
        <taxon>Desulfovibrionia</taxon>
        <taxon>Desulfovibrionales</taxon>
        <taxon>Desulfovibrionaceae</taxon>
        <taxon>Mailhella</taxon>
    </lineage>
</organism>
<keyword evidence="4 7" id="KW-0267">Excision nuclease</keyword>
<name>A0A921DQY3_9BACT</name>
<dbReference type="NCBIfam" id="NF011260">
    <property type="entry name" value="PRK14666.1"/>
    <property type="match status" value="1"/>
</dbReference>
<comment type="caution">
    <text evidence="11">The sequence shown here is derived from an EMBL/GenBank/DDBJ whole genome shotgun (WGS) entry which is preliminary data.</text>
</comment>
<dbReference type="SUPFAM" id="SSF82771">
    <property type="entry name" value="GIY-YIG endonuclease"/>
    <property type="match status" value="1"/>
</dbReference>
<evidence type="ECO:0000313" key="12">
    <source>
        <dbReference type="Proteomes" id="UP000698963"/>
    </source>
</evidence>
<proteinExistence type="inferred from homology"/>
<dbReference type="PROSITE" id="PS50164">
    <property type="entry name" value="GIY_YIG"/>
    <property type="match status" value="1"/>
</dbReference>
<gene>
    <name evidence="7 11" type="primary">uvrC</name>
    <name evidence="11" type="ORF">K8W16_01780</name>
</gene>
<evidence type="ECO:0000259" key="8">
    <source>
        <dbReference type="PROSITE" id="PS50151"/>
    </source>
</evidence>
<dbReference type="InterPro" id="IPR047296">
    <property type="entry name" value="GIY-YIG_UvrC_Cho"/>
</dbReference>
<dbReference type="InterPro" id="IPR001943">
    <property type="entry name" value="UVR_dom"/>
</dbReference>
<keyword evidence="6 7" id="KW-0742">SOS response</keyword>
<evidence type="ECO:0000256" key="3">
    <source>
        <dbReference type="ARBA" id="ARBA00022769"/>
    </source>
</evidence>
<dbReference type="InterPro" id="IPR050066">
    <property type="entry name" value="UvrABC_protein_C"/>
</dbReference>
<dbReference type="GO" id="GO:0005737">
    <property type="term" value="C:cytoplasm"/>
    <property type="evidence" value="ECO:0007669"/>
    <property type="project" value="UniProtKB-SubCell"/>
</dbReference>
<dbReference type="PANTHER" id="PTHR30562">
    <property type="entry name" value="UVRC/OXIDOREDUCTASE"/>
    <property type="match status" value="1"/>
</dbReference>
<evidence type="ECO:0000259" key="9">
    <source>
        <dbReference type="PROSITE" id="PS50164"/>
    </source>
</evidence>
<dbReference type="GO" id="GO:0006289">
    <property type="term" value="P:nucleotide-excision repair"/>
    <property type="evidence" value="ECO:0007669"/>
    <property type="project" value="UniProtKB-UniRule"/>
</dbReference>
<dbReference type="Gene3D" id="3.30.420.340">
    <property type="entry name" value="UvrC, RNAse H endonuclease domain"/>
    <property type="match status" value="1"/>
</dbReference>
<dbReference type="InterPro" id="IPR001162">
    <property type="entry name" value="UvrC_RNase_H_dom"/>
</dbReference>
<evidence type="ECO:0000256" key="2">
    <source>
        <dbReference type="ARBA" id="ARBA00022763"/>
    </source>
</evidence>
<evidence type="ECO:0000256" key="1">
    <source>
        <dbReference type="ARBA" id="ARBA00022490"/>
    </source>
</evidence>
<dbReference type="AlphaFoldDB" id="A0A921DQY3"/>
<dbReference type="GO" id="GO:0009381">
    <property type="term" value="F:excinuclease ABC activity"/>
    <property type="evidence" value="ECO:0007669"/>
    <property type="project" value="UniProtKB-UniRule"/>
</dbReference>
<dbReference type="InterPro" id="IPR004791">
    <property type="entry name" value="UvrC"/>
</dbReference>
<sequence length="707" mass="78258">MERPLPSTIPSTPGVYLYKDASGRIIYVGKAGNLRRRVLSYFRPADQLTAKTSAMISRAADIEFLTTTSEKEALLLESSLIKKHRPHYNICLRDDKQYVMFRLSEKDPFPRLEIVRRMKKRDGARYFGPFTAGLAARETWKTIHRIFPLRRCSDRAMKNRETPCLYHHIHLCAAPCTGEITPEAYADMTRRVTLLLSGRSRELIDHLQSAMEQAAENLEFEKAAALRDQIRAIEKTVEKQGIVLQSGADMDVIGLVSLPDGLALGVMFVRHGLVQDRSAFFWPGLGLEDASELLVSFLGQFYHAESSIPSRIVLPYLPWEAGLSGQPLAVDSQSALVAPQSSASMASPFMEGGGCTPCFCGEDTLAASPAKSVCSVSAPERHFPAHAEENGAHASPPLMEEALALLKAQEHAAPEEESKSGRETLEELFSELRGGPVRIAVPRSEEERRLMDMARSNARESARNRKEASLAEKLASAFHDERPIVRVECADVSHTGGEYTKVGAVVYENGRPMKEDYRVWNIEGAGGDDYAALSLWAKRRLEHGEPWPDLLLIDGGRGQLAAVDKVLREELAAEGRLPFLIAGIAKARDEKGHADRRAGNIADRIFVPGRSNPLPLREGCPELLFLQVVRDAAHDFSIGRHRQARARQAFSGELRQLPGIGPHTARLLWEHFDSVADMKAATPEDLRQLPGIGKLKAEAICHALKKL</sequence>
<evidence type="ECO:0000313" key="11">
    <source>
        <dbReference type="EMBL" id="HJD96363.1"/>
    </source>
</evidence>
<feature type="domain" description="UVR" evidence="8">
    <location>
        <begin position="201"/>
        <end position="236"/>
    </location>
</feature>
<keyword evidence="2 7" id="KW-0227">DNA damage</keyword>
<dbReference type="SUPFAM" id="SSF47781">
    <property type="entry name" value="RuvA domain 2-like"/>
    <property type="match status" value="1"/>
</dbReference>
<reference evidence="11" key="2">
    <citation type="submission" date="2021-09" db="EMBL/GenBank/DDBJ databases">
        <authorList>
            <person name="Gilroy R."/>
        </authorList>
    </citation>
    <scope>NUCLEOTIDE SEQUENCE</scope>
    <source>
        <strain evidence="11">ChiGjej2B2-19336</strain>
    </source>
</reference>
<dbReference type="GO" id="GO:0003677">
    <property type="term" value="F:DNA binding"/>
    <property type="evidence" value="ECO:0007669"/>
    <property type="project" value="UniProtKB-UniRule"/>
</dbReference>
<dbReference type="RefSeq" id="WP_304120643.1">
    <property type="nucleotide sequence ID" value="NZ_DYZA01000031.1"/>
</dbReference>
<dbReference type="NCBIfam" id="TIGR00194">
    <property type="entry name" value="uvrC"/>
    <property type="match status" value="1"/>
</dbReference>
<dbReference type="Gene3D" id="3.40.1440.10">
    <property type="entry name" value="GIY-YIG endonuclease"/>
    <property type="match status" value="1"/>
</dbReference>
<dbReference type="EMBL" id="DYZA01000031">
    <property type="protein sequence ID" value="HJD96363.1"/>
    <property type="molecule type" value="Genomic_DNA"/>
</dbReference>
<dbReference type="HAMAP" id="MF_00203">
    <property type="entry name" value="UvrC"/>
    <property type="match status" value="1"/>
</dbReference>
<evidence type="ECO:0000256" key="4">
    <source>
        <dbReference type="ARBA" id="ARBA00022881"/>
    </source>
</evidence>
<dbReference type="PROSITE" id="PS50151">
    <property type="entry name" value="UVR"/>
    <property type="match status" value="1"/>
</dbReference>
<evidence type="ECO:0000256" key="6">
    <source>
        <dbReference type="ARBA" id="ARBA00023236"/>
    </source>
</evidence>
<dbReference type="InterPro" id="IPR038476">
    <property type="entry name" value="UvrC_RNase_H_dom_sf"/>
</dbReference>
<keyword evidence="5 7" id="KW-0234">DNA repair</keyword>
<comment type="similarity">
    <text evidence="7">Belongs to the UvrC family.</text>
</comment>
<dbReference type="InterPro" id="IPR000305">
    <property type="entry name" value="GIY-YIG_endonuc"/>
</dbReference>
<dbReference type="Pfam" id="PF08459">
    <property type="entry name" value="UvrC_RNaseH_dom"/>
    <property type="match status" value="1"/>
</dbReference>
<dbReference type="InterPro" id="IPR035901">
    <property type="entry name" value="GIY-YIG_endonuc_sf"/>
</dbReference>
<evidence type="ECO:0000256" key="5">
    <source>
        <dbReference type="ARBA" id="ARBA00023204"/>
    </source>
</evidence>
<dbReference type="Pfam" id="PF22920">
    <property type="entry name" value="UvrC_RNaseH"/>
    <property type="match status" value="2"/>
</dbReference>
<dbReference type="InterPro" id="IPR003583">
    <property type="entry name" value="Hlx-hairpin-Hlx_DNA-bd_motif"/>
</dbReference>
<comment type="subunit">
    <text evidence="7">Interacts with UvrB in an incision complex.</text>
</comment>
<dbReference type="Pfam" id="PF02151">
    <property type="entry name" value="UVR"/>
    <property type="match status" value="1"/>
</dbReference>
<dbReference type="PANTHER" id="PTHR30562:SF1">
    <property type="entry name" value="UVRABC SYSTEM PROTEIN C"/>
    <property type="match status" value="1"/>
</dbReference>
<reference evidence="11" key="1">
    <citation type="journal article" date="2021" name="PeerJ">
        <title>Extensive microbial diversity within the chicken gut microbiome revealed by metagenomics and culture.</title>
        <authorList>
            <person name="Gilroy R."/>
            <person name="Ravi A."/>
            <person name="Getino M."/>
            <person name="Pursley I."/>
            <person name="Horton D.L."/>
            <person name="Alikhan N.F."/>
            <person name="Baker D."/>
            <person name="Gharbi K."/>
            <person name="Hall N."/>
            <person name="Watson M."/>
            <person name="Adriaenssens E.M."/>
            <person name="Foster-Nyarko E."/>
            <person name="Jarju S."/>
            <person name="Secka A."/>
            <person name="Antonio M."/>
            <person name="Oren A."/>
            <person name="Chaudhuri R.R."/>
            <person name="La Ragione R."/>
            <person name="Hildebrand F."/>
            <person name="Pallen M.J."/>
        </authorList>
    </citation>
    <scope>NUCLEOTIDE SEQUENCE</scope>
    <source>
        <strain evidence="11">ChiGjej2B2-19336</strain>
    </source>
</reference>
<keyword evidence="1 7" id="KW-0963">Cytoplasm</keyword>
<feature type="domain" description="GIY-YIG" evidence="9">
    <location>
        <begin position="11"/>
        <end position="90"/>
    </location>
</feature>
<dbReference type="InterPro" id="IPR036876">
    <property type="entry name" value="UVR_dom_sf"/>
</dbReference>
<dbReference type="InterPro" id="IPR010994">
    <property type="entry name" value="RuvA_2-like"/>
</dbReference>
<evidence type="ECO:0000256" key="7">
    <source>
        <dbReference type="HAMAP-Rule" id="MF_00203"/>
    </source>
</evidence>
<dbReference type="SUPFAM" id="SSF46600">
    <property type="entry name" value="C-terminal UvrC-binding domain of UvrB"/>
    <property type="match status" value="1"/>
</dbReference>